<comment type="caution">
    <text evidence="1">The sequence shown here is derived from an EMBL/GenBank/DDBJ whole genome shotgun (WGS) entry which is preliminary data.</text>
</comment>
<keyword evidence="2" id="KW-1185">Reference proteome</keyword>
<name>A0A427Y2U1_9TREE</name>
<accession>A0A427Y2U1</accession>
<proteinExistence type="predicted"/>
<dbReference type="EMBL" id="RSCD01000020">
    <property type="protein sequence ID" value="RSH85410.1"/>
    <property type="molecule type" value="Genomic_DNA"/>
</dbReference>
<gene>
    <name evidence="1" type="ORF">EHS25_004806</name>
</gene>
<reference evidence="1 2" key="1">
    <citation type="submission" date="2018-11" db="EMBL/GenBank/DDBJ databases">
        <title>Genome sequence of Saitozyma podzolica DSM 27192.</title>
        <authorList>
            <person name="Aliyu H."/>
            <person name="Gorte O."/>
            <person name="Ochsenreither K."/>
        </authorList>
    </citation>
    <scope>NUCLEOTIDE SEQUENCE [LARGE SCALE GENOMIC DNA]</scope>
    <source>
        <strain evidence="1 2">DSM 27192</strain>
    </source>
</reference>
<evidence type="ECO:0000313" key="2">
    <source>
        <dbReference type="Proteomes" id="UP000279259"/>
    </source>
</evidence>
<organism evidence="1 2">
    <name type="scientific">Saitozyma podzolica</name>
    <dbReference type="NCBI Taxonomy" id="1890683"/>
    <lineage>
        <taxon>Eukaryota</taxon>
        <taxon>Fungi</taxon>
        <taxon>Dikarya</taxon>
        <taxon>Basidiomycota</taxon>
        <taxon>Agaricomycotina</taxon>
        <taxon>Tremellomycetes</taxon>
        <taxon>Tremellales</taxon>
        <taxon>Trimorphomycetaceae</taxon>
        <taxon>Saitozyma</taxon>
    </lineage>
</organism>
<protein>
    <submittedName>
        <fullName evidence="1">Uncharacterized protein</fullName>
    </submittedName>
</protein>
<evidence type="ECO:0000313" key="1">
    <source>
        <dbReference type="EMBL" id="RSH85410.1"/>
    </source>
</evidence>
<dbReference type="AlphaFoldDB" id="A0A427Y2U1"/>
<sequence length="144" mass="15694">MRRCRRHPRPRDYWAIEVQGGRHTAQYDYLARLQLIDLRTKLSVGVSTKCSTTQTLSPETSGIAEPARVFLAVTAPVAPGARLIHLAPLGSRSSPSAAFQQSASCKGYLDRRSPTCIGRRIMGELGDISGGDGSVRHGDREGLY</sequence>
<dbReference type="Proteomes" id="UP000279259">
    <property type="component" value="Unassembled WGS sequence"/>
</dbReference>